<keyword evidence="2 4" id="KW-1133">Transmembrane helix</keyword>
<feature type="transmembrane region" description="Helical" evidence="4">
    <location>
        <begin position="42"/>
        <end position="62"/>
    </location>
</feature>
<feature type="transmembrane region" description="Helical" evidence="4">
    <location>
        <begin position="331"/>
        <end position="354"/>
    </location>
</feature>
<dbReference type="InterPro" id="IPR011701">
    <property type="entry name" value="MFS"/>
</dbReference>
<dbReference type="GO" id="GO:0022857">
    <property type="term" value="F:transmembrane transporter activity"/>
    <property type="evidence" value="ECO:0007669"/>
    <property type="project" value="InterPro"/>
</dbReference>
<reference evidence="5" key="1">
    <citation type="submission" date="2021-06" db="EMBL/GenBank/DDBJ databases">
        <authorList>
            <person name="Hodson N. C."/>
            <person name="Mongue J. A."/>
            <person name="Jaron S. K."/>
        </authorList>
    </citation>
    <scope>NUCLEOTIDE SEQUENCE</scope>
</reference>
<dbReference type="Proteomes" id="UP000708208">
    <property type="component" value="Unassembled WGS sequence"/>
</dbReference>
<dbReference type="PANTHER" id="PTHR23121:SF9">
    <property type="entry name" value="SODIUM-DEPENDENT GLUCOSE TRANSPORTER 1"/>
    <property type="match status" value="1"/>
</dbReference>
<evidence type="ECO:0000256" key="2">
    <source>
        <dbReference type="ARBA" id="ARBA00022989"/>
    </source>
</evidence>
<evidence type="ECO:0000256" key="1">
    <source>
        <dbReference type="ARBA" id="ARBA00022692"/>
    </source>
</evidence>
<keyword evidence="1 4" id="KW-0812">Transmembrane</keyword>
<feature type="transmembrane region" description="Helical" evidence="4">
    <location>
        <begin position="172"/>
        <end position="191"/>
    </location>
</feature>
<feature type="transmembrane region" description="Helical" evidence="4">
    <location>
        <begin position="388"/>
        <end position="407"/>
    </location>
</feature>
<dbReference type="OrthoDB" id="18420at2759"/>
<sequence length="489" mass="53302">MTGPEGEKSTVDLISLGSLPRVSMDSKRNSVATGASELPMKYITSSAIWFGSFSFGISYNLFPSLLTELKGKYGTDIETISRIFTVILLTYVLGSLICGSLFNYINRQLTLAFLMFTLGICALLVPHMPTLTMLFVLAGFYGFTSGGIDTAQIVWILELWKGQAGIFVQTHYFFFALGSFVAPLMLNPFLLEENSSSKANASENGSMFGGNDPSTTTTATIVQESQIYVPMCIAGGIILISASYILFLFFCNKYKPEEEVFPVQDVPRKRSIVSAVSVVIDLDKGWTRNKLMLVILSAVVLSGYQGMEVSTVQFLPTFAHNIALKLPEPEAALVTSGLTGAFTAGRFLGILIVFFKLPPTVILLANMVLSFTGNIILCLFATDNLNCLWAGAVLLGLGYSTIFPCVYDYIEKYLTVTNFIGTVFIVSGGGVAGLYPFILGPFVETHPLVLTYLVFLSIAVCIVSFGLIYFVTAIRKKSMNMEFPPHDGL</sequence>
<evidence type="ECO:0000256" key="3">
    <source>
        <dbReference type="ARBA" id="ARBA00023136"/>
    </source>
</evidence>
<dbReference type="Pfam" id="PF07690">
    <property type="entry name" value="MFS_1"/>
    <property type="match status" value="1"/>
</dbReference>
<keyword evidence="6" id="KW-1185">Reference proteome</keyword>
<name>A0A8J2K0Q5_9HEXA</name>
<keyword evidence="3 4" id="KW-0472">Membrane</keyword>
<feature type="transmembrane region" description="Helical" evidence="4">
    <location>
        <begin position="419"/>
        <end position="438"/>
    </location>
</feature>
<dbReference type="AlphaFoldDB" id="A0A8J2K0Q5"/>
<feature type="transmembrane region" description="Helical" evidence="4">
    <location>
        <begin position="450"/>
        <end position="471"/>
    </location>
</feature>
<dbReference type="PANTHER" id="PTHR23121">
    <property type="entry name" value="SODIUM-DEPENDENT GLUCOSE TRANSPORTER 1"/>
    <property type="match status" value="1"/>
</dbReference>
<proteinExistence type="predicted"/>
<feature type="transmembrane region" description="Helical" evidence="4">
    <location>
        <begin position="134"/>
        <end position="160"/>
    </location>
</feature>
<organism evidence="5 6">
    <name type="scientific">Allacma fusca</name>
    <dbReference type="NCBI Taxonomy" id="39272"/>
    <lineage>
        <taxon>Eukaryota</taxon>
        <taxon>Metazoa</taxon>
        <taxon>Ecdysozoa</taxon>
        <taxon>Arthropoda</taxon>
        <taxon>Hexapoda</taxon>
        <taxon>Collembola</taxon>
        <taxon>Symphypleona</taxon>
        <taxon>Sminthuridae</taxon>
        <taxon>Allacma</taxon>
    </lineage>
</organism>
<protein>
    <submittedName>
        <fullName evidence="5">Uncharacterized protein</fullName>
    </submittedName>
</protein>
<evidence type="ECO:0000256" key="4">
    <source>
        <dbReference type="SAM" id="Phobius"/>
    </source>
</evidence>
<comment type="caution">
    <text evidence="5">The sequence shown here is derived from an EMBL/GenBank/DDBJ whole genome shotgun (WGS) entry which is preliminary data.</text>
</comment>
<accession>A0A8J2K0Q5</accession>
<gene>
    <name evidence="5" type="ORF">AFUS01_LOCUS16490</name>
</gene>
<evidence type="ECO:0000313" key="5">
    <source>
        <dbReference type="EMBL" id="CAG7727659.1"/>
    </source>
</evidence>
<feature type="transmembrane region" description="Helical" evidence="4">
    <location>
        <begin position="361"/>
        <end position="382"/>
    </location>
</feature>
<feature type="transmembrane region" description="Helical" evidence="4">
    <location>
        <begin position="227"/>
        <end position="250"/>
    </location>
</feature>
<feature type="transmembrane region" description="Helical" evidence="4">
    <location>
        <begin position="291"/>
        <end position="307"/>
    </location>
</feature>
<dbReference type="EMBL" id="CAJVCH010151948">
    <property type="protein sequence ID" value="CAG7727659.1"/>
    <property type="molecule type" value="Genomic_DNA"/>
</dbReference>
<evidence type="ECO:0000313" key="6">
    <source>
        <dbReference type="Proteomes" id="UP000708208"/>
    </source>
</evidence>
<feature type="transmembrane region" description="Helical" evidence="4">
    <location>
        <begin position="109"/>
        <end position="128"/>
    </location>
</feature>
<feature type="transmembrane region" description="Helical" evidence="4">
    <location>
        <begin position="82"/>
        <end position="102"/>
    </location>
</feature>